<reference evidence="1 2" key="1">
    <citation type="submission" date="2017-12" db="EMBL/GenBank/DDBJ databases">
        <title>Gene loss provides genomic basis for host adaptation in cereal stripe rust fungi.</title>
        <authorList>
            <person name="Xia C."/>
        </authorList>
    </citation>
    <scope>NUCLEOTIDE SEQUENCE [LARGE SCALE GENOMIC DNA]</scope>
    <source>
        <strain evidence="1 2">93TX-2</strain>
    </source>
</reference>
<dbReference type="EMBL" id="PKSM01000487">
    <property type="protein sequence ID" value="POV94482.1"/>
    <property type="molecule type" value="Genomic_DNA"/>
</dbReference>
<reference evidence="2" key="3">
    <citation type="journal article" date="2018" name="Mol. Plant Microbe Interact.">
        <title>Genome sequence resources for the wheat stripe rust pathogen (Puccinia striiformis f. sp. tritici) and the barley stripe rust pathogen (Puccinia striiformis f. sp. hordei).</title>
        <authorList>
            <person name="Xia C."/>
            <person name="Wang M."/>
            <person name="Yin C."/>
            <person name="Cornejo O.E."/>
            <person name="Hulbert S.H."/>
            <person name="Chen X."/>
        </authorList>
    </citation>
    <scope>NUCLEOTIDE SEQUENCE [LARGE SCALE GENOMIC DNA]</scope>
    <source>
        <strain evidence="2">93TX-2</strain>
    </source>
</reference>
<organism evidence="1 2">
    <name type="scientific">Puccinia striiformis</name>
    <dbReference type="NCBI Taxonomy" id="27350"/>
    <lineage>
        <taxon>Eukaryota</taxon>
        <taxon>Fungi</taxon>
        <taxon>Dikarya</taxon>
        <taxon>Basidiomycota</taxon>
        <taxon>Pucciniomycotina</taxon>
        <taxon>Pucciniomycetes</taxon>
        <taxon>Pucciniales</taxon>
        <taxon>Pucciniaceae</taxon>
        <taxon>Puccinia</taxon>
    </lineage>
</organism>
<protein>
    <submittedName>
        <fullName evidence="1">Uncharacterized protein</fullName>
    </submittedName>
</protein>
<accession>A0A2S4UB34</accession>
<dbReference type="VEuPathDB" id="FungiDB:PSTT_02922"/>
<dbReference type="AlphaFoldDB" id="A0A2S4UB34"/>
<evidence type="ECO:0000313" key="1">
    <source>
        <dbReference type="EMBL" id="POV94482.1"/>
    </source>
</evidence>
<sequence>MAQVSTPALEINSDWRSILLKAVTDALAKQIPLLIEKYADPGLKFLIGYLAQTKSSRQNVHPYYPIGRYDASNSNTHNSTAVA</sequence>
<comment type="caution">
    <text evidence="1">The sequence shown here is derived from an EMBL/GenBank/DDBJ whole genome shotgun (WGS) entry which is preliminary data.</text>
</comment>
<reference evidence="2" key="2">
    <citation type="journal article" date="2018" name="BMC Genomics">
        <title>Genomic insights into host adaptation between the wheat stripe rust pathogen (Puccinia striiformis f. sp. tritici) and the barley stripe rust pathogen (Puccinia striiformis f. sp. hordei).</title>
        <authorList>
            <person name="Xia C."/>
            <person name="Wang M."/>
            <person name="Yin C."/>
            <person name="Cornejo O.E."/>
            <person name="Hulbert S.H."/>
            <person name="Chen X."/>
        </authorList>
    </citation>
    <scope>NUCLEOTIDE SEQUENCE [LARGE SCALE GENOMIC DNA]</scope>
    <source>
        <strain evidence="2">93TX-2</strain>
    </source>
</reference>
<evidence type="ECO:0000313" key="2">
    <source>
        <dbReference type="Proteomes" id="UP000238274"/>
    </source>
</evidence>
<keyword evidence="2" id="KW-1185">Reference proteome</keyword>
<proteinExistence type="predicted"/>
<dbReference type="Proteomes" id="UP000238274">
    <property type="component" value="Unassembled WGS sequence"/>
</dbReference>
<name>A0A2S4UB34_9BASI</name>
<gene>
    <name evidence="1" type="ORF">PSHT_16188</name>
</gene>
<dbReference type="VEuPathDB" id="FungiDB:PSHT_16188"/>